<gene>
    <name evidence="1" type="ORF">E5331_06485</name>
</gene>
<evidence type="ECO:0000313" key="2">
    <source>
        <dbReference type="Proteomes" id="UP000306319"/>
    </source>
</evidence>
<proteinExistence type="predicted"/>
<comment type="caution">
    <text evidence="1">The sequence shown here is derived from an EMBL/GenBank/DDBJ whole genome shotgun (WGS) entry which is preliminary data.</text>
</comment>
<sequence length="779" mass="86358">MKKLSFAALSLLALACGRNTSDRAMSPAIPADNDLEKRVSEIVSKMSLDDKVGQMCEINIDVILADSLTDGKVTLNPEKVQNAFEKYRVGSVLNTPLGEAQDPEIWYNIISGIQDASMKYIGVPDIYGVDQNHGTTYTKGGTLFPQEINMAASFNRDLVREGAEICAYESRACAIPWVYNPVMDLGRNPVWSRIWESFGEDPYINGAMAIEMVKGYQGDDPNHVGSKNVAACLKHYMAYGNPVTGKDRTPSSINPVDLREKYFHPFKEAIRAGALSVMVNSGINNGVPFHANYEMLTTWLKEDLNWDGMIVTDWADIHNIWKRDKVAADYKEAIMMAINAGIDMSMTPYDMEFCTLLKELVEEGKVSKERIDDAVSRIVRLKLRLGLFEIPATNPKDYPLFGSEQHAMKALELAVQSEVLLKNENNVLPIAKGKRILVTGPNANTMRSLNGGWSYTWQGTDDPKFHSQYNTIYEALCNEYGTSNVVLEQGMDYVQDFGKWEAETNVRIEKAVAAARGVDMIVACIGENSYCETPGNTNDLTLSPRQTALVKALAATGKPIVLVLNEGRPRIIREIEPLASAVVDVLLPGNYGGDALALLLSGKRNFSAKLPYTYPKWINALATYDHKPCETVETMSGAYNYNADIDVQWPFGYGMSYTTFKYSDITIDKTDFSADDILTIGITVTNSGNVDGMEPVILYSSDLVASITPDVLRVRGFDKLDLKAGESKKLDFQIPASDLAFVNYDGKWTIEKGEFQFTIGSEKIKANCTETKVWSKPNI</sequence>
<organism evidence="1 2">
    <name type="scientific">Lepagella muris</name>
    <dbReference type="NCBI Taxonomy" id="3032870"/>
    <lineage>
        <taxon>Bacteria</taxon>
        <taxon>Pseudomonadati</taxon>
        <taxon>Bacteroidota</taxon>
        <taxon>Bacteroidia</taxon>
        <taxon>Bacteroidales</taxon>
        <taxon>Muribaculaceae</taxon>
        <taxon>Lepagella</taxon>
    </lineage>
</organism>
<name>A0AC61RM82_9BACT</name>
<dbReference type="Proteomes" id="UP000306319">
    <property type="component" value="Unassembled WGS sequence"/>
</dbReference>
<evidence type="ECO:0000313" key="1">
    <source>
        <dbReference type="EMBL" id="TGY79314.1"/>
    </source>
</evidence>
<keyword evidence="2" id="KW-1185">Reference proteome</keyword>
<reference evidence="1" key="1">
    <citation type="submission" date="2019-04" db="EMBL/GenBank/DDBJ databases">
        <title>Microbes associate with the intestines of laboratory mice.</title>
        <authorList>
            <person name="Navarre W."/>
            <person name="Wong E."/>
            <person name="Huang K."/>
            <person name="Tropini C."/>
            <person name="Ng K."/>
            <person name="Yu B."/>
        </authorList>
    </citation>
    <scope>NUCLEOTIDE SEQUENCE</scope>
    <source>
        <strain evidence="1">NM04_E33</strain>
    </source>
</reference>
<protein>
    <submittedName>
        <fullName evidence="1">Beta-glucosidase</fullName>
    </submittedName>
</protein>
<dbReference type="EMBL" id="SRYB01000007">
    <property type="protein sequence ID" value="TGY79314.1"/>
    <property type="molecule type" value="Genomic_DNA"/>
</dbReference>
<accession>A0AC61RM82</accession>